<keyword evidence="4" id="KW-1185">Reference proteome</keyword>
<dbReference type="EMBL" id="BAABAJ010000009">
    <property type="protein sequence ID" value="GAA3922273.1"/>
    <property type="molecule type" value="Genomic_DNA"/>
</dbReference>
<dbReference type="SUPFAM" id="SSF53474">
    <property type="entry name" value="alpha/beta-Hydrolases"/>
    <property type="match status" value="1"/>
</dbReference>
<evidence type="ECO:0000256" key="1">
    <source>
        <dbReference type="SAM" id="Phobius"/>
    </source>
</evidence>
<keyword evidence="1" id="KW-1133">Transmembrane helix</keyword>
<gene>
    <name evidence="3" type="ORF">GCM10022244_34530</name>
</gene>
<comment type="caution">
    <text evidence="3">The sequence shown here is derived from an EMBL/GenBank/DDBJ whole genome shotgun (WGS) entry which is preliminary data.</text>
</comment>
<feature type="transmembrane region" description="Helical" evidence="1">
    <location>
        <begin position="61"/>
        <end position="80"/>
    </location>
</feature>
<evidence type="ECO:0000259" key="2">
    <source>
        <dbReference type="Pfam" id="PF06259"/>
    </source>
</evidence>
<name>A0ABP7MFV0_9ACTN</name>
<dbReference type="Proteomes" id="UP001501000">
    <property type="component" value="Unassembled WGS sequence"/>
</dbReference>
<proteinExistence type="predicted"/>
<keyword evidence="1" id="KW-0812">Transmembrane</keyword>
<keyword evidence="1" id="KW-0472">Membrane</keyword>
<evidence type="ECO:0000313" key="4">
    <source>
        <dbReference type="Proteomes" id="UP001501000"/>
    </source>
</evidence>
<dbReference type="Pfam" id="PF06259">
    <property type="entry name" value="Abhydrolase_8"/>
    <property type="match status" value="1"/>
</dbReference>
<dbReference type="InterPro" id="IPR010427">
    <property type="entry name" value="DUF1023"/>
</dbReference>
<feature type="domain" description="DUF1023" evidence="2">
    <location>
        <begin position="205"/>
        <end position="378"/>
    </location>
</feature>
<protein>
    <submittedName>
        <fullName evidence="3">Alpha/beta hydrolase family protein</fullName>
    </submittedName>
</protein>
<dbReference type="GO" id="GO:0016787">
    <property type="term" value="F:hydrolase activity"/>
    <property type="evidence" value="ECO:0007669"/>
    <property type="project" value="UniProtKB-KW"/>
</dbReference>
<organism evidence="3 4">
    <name type="scientific">Streptomyces gulbargensis</name>
    <dbReference type="NCBI Taxonomy" id="364901"/>
    <lineage>
        <taxon>Bacteria</taxon>
        <taxon>Bacillati</taxon>
        <taxon>Actinomycetota</taxon>
        <taxon>Actinomycetes</taxon>
        <taxon>Kitasatosporales</taxon>
        <taxon>Streptomycetaceae</taxon>
        <taxon>Streptomyces</taxon>
    </lineage>
</organism>
<evidence type="ECO:0000313" key="3">
    <source>
        <dbReference type="EMBL" id="GAA3922273.1"/>
    </source>
</evidence>
<reference evidence="4" key="1">
    <citation type="journal article" date="2019" name="Int. J. Syst. Evol. Microbiol.">
        <title>The Global Catalogue of Microorganisms (GCM) 10K type strain sequencing project: providing services to taxonomists for standard genome sequencing and annotation.</title>
        <authorList>
            <consortium name="The Broad Institute Genomics Platform"/>
            <consortium name="The Broad Institute Genome Sequencing Center for Infectious Disease"/>
            <person name="Wu L."/>
            <person name="Ma J."/>
        </authorList>
    </citation>
    <scope>NUCLEOTIDE SEQUENCE [LARGE SCALE GENOMIC DNA]</scope>
    <source>
        <strain evidence="4">JCM 16956</strain>
    </source>
</reference>
<dbReference type="Gene3D" id="3.40.50.1820">
    <property type="entry name" value="alpha/beta hydrolase"/>
    <property type="match status" value="1"/>
</dbReference>
<accession>A0ABP7MFV0</accession>
<dbReference type="InterPro" id="IPR029058">
    <property type="entry name" value="AB_hydrolase_fold"/>
</dbReference>
<sequence>MTSAVVSSWHAAAVHIPPPLLFTDGRERTSRIPLALTPAPEPAAGAVEAPGAPAVTRVTRAVLALGIVLLLLATSGWTTVRQRPLSGPPREAALAAWERDRIDGRPLPAPAGAPPRTVAAFFARLGPDRAERLAARHPLVVGNLNGAPAALRYRANRISLSRALTAERGRVDDPRLTAEGRHEALRRVHRFTSLLRPERQVLAFDPTGTGRTAEVLGDLERAERISVIVPGVDTNLLTFQKTHNRYGAPAGMARALYEAERRTAPGARIAVIAWADYTAPAAVNVDAATGRLAAHGAERLVALTSALPGHARVALFCHSYGSVLCGIAAPRLPGRVTDLAVAGSPGMRAERAEDLGTPARVWAMRDPDDWIADVPHLEVGGIGHGADPAEPEFGARILSAAGAAGHSGYFEPGTESLGNLAAIGVGAYERLVCAHADRACHDGIFAAEGL</sequence>
<keyword evidence="3" id="KW-0378">Hydrolase</keyword>